<dbReference type="Ensembl" id="ENSGACT00000013904.1">
    <property type="protein sequence ID" value="ENSGACP00000013879.1"/>
    <property type="gene ID" value="ENSGACG00000010503.1"/>
</dbReference>
<dbReference type="AlphaFoldDB" id="G3P8F5"/>
<dbReference type="Bgee" id="ENSGACG00000010503">
    <property type="expression patterns" value="Expressed in spleen and 12 other cell types or tissues"/>
</dbReference>
<feature type="compositionally biased region" description="Low complexity" evidence="1">
    <location>
        <begin position="10"/>
        <end position="22"/>
    </location>
</feature>
<accession>G3P8F5</accession>
<reference evidence="2" key="1">
    <citation type="submission" date="2006-01" db="EMBL/GenBank/DDBJ databases">
        <authorList>
            <person name="Lindblad-Toh K."/>
            <person name="Mauceli E."/>
            <person name="Grabherr M."/>
            <person name="Chang J.L."/>
            <person name="Lander E.S."/>
        </authorList>
    </citation>
    <scope>NUCLEOTIDE SEQUENCE [LARGE SCALE GENOMIC DNA]</scope>
</reference>
<name>G3P8F5_GASAC</name>
<proteinExistence type="predicted"/>
<feature type="region of interest" description="Disordered" evidence="1">
    <location>
        <begin position="1"/>
        <end position="48"/>
    </location>
</feature>
<sequence>ARFWPTFNLRPDSSSPRSSPGTRRGKGRRRMTQFSQNTAQRTFCCVMS</sequence>
<feature type="compositionally biased region" description="Polar residues" evidence="1">
    <location>
        <begin position="32"/>
        <end position="41"/>
    </location>
</feature>
<organism evidence="2">
    <name type="scientific">Gasterosteus aculeatus</name>
    <name type="common">Three-spined stickleback</name>
    <dbReference type="NCBI Taxonomy" id="69293"/>
    <lineage>
        <taxon>Eukaryota</taxon>
        <taxon>Metazoa</taxon>
        <taxon>Chordata</taxon>
        <taxon>Craniata</taxon>
        <taxon>Vertebrata</taxon>
        <taxon>Euteleostomi</taxon>
        <taxon>Actinopterygii</taxon>
        <taxon>Neopterygii</taxon>
        <taxon>Teleostei</taxon>
        <taxon>Neoteleostei</taxon>
        <taxon>Acanthomorphata</taxon>
        <taxon>Eupercaria</taxon>
        <taxon>Perciformes</taxon>
        <taxon>Cottioidei</taxon>
        <taxon>Gasterosteales</taxon>
        <taxon>Gasterosteidae</taxon>
        <taxon>Gasterosteus</taxon>
    </lineage>
</organism>
<evidence type="ECO:0000313" key="2">
    <source>
        <dbReference type="Ensembl" id="ENSGACP00000013879.1"/>
    </source>
</evidence>
<protein>
    <submittedName>
        <fullName evidence="2">Uncharacterized protein</fullName>
    </submittedName>
</protein>
<evidence type="ECO:0000256" key="1">
    <source>
        <dbReference type="SAM" id="MobiDB-lite"/>
    </source>
</evidence>
<reference evidence="2" key="2">
    <citation type="submission" date="2024-04" db="UniProtKB">
        <authorList>
            <consortium name="Ensembl"/>
        </authorList>
    </citation>
    <scope>IDENTIFICATION</scope>
</reference>
<dbReference type="InParanoid" id="G3P8F5"/>